<dbReference type="Gene3D" id="2.60.120.620">
    <property type="entry name" value="q2cbj1_9rhob like domain"/>
    <property type="match status" value="1"/>
</dbReference>
<evidence type="ECO:0000313" key="2">
    <source>
        <dbReference type="Proteomes" id="UP000054302"/>
    </source>
</evidence>
<gene>
    <name evidence="1" type="ORF">PV10_07002</name>
</gene>
<organism evidence="1 2">
    <name type="scientific">Exophiala mesophila</name>
    <name type="common">Black yeast-like fungus</name>
    <dbReference type="NCBI Taxonomy" id="212818"/>
    <lineage>
        <taxon>Eukaryota</taxon>
        <taxon>Fungi</taxon>
        <taxon>Dikarya</taxon>
        <taxon>Ascomycota</taxon>
        <taxon>Pezizomycotina</taxon>
        <taxon>Eurotiomycetes</taxon>
        <taxon>Chaetothyriomycetidae</taxon>
        <taxon>Chaetothyriales</taxon>
        <taxon>Herpotrichiellaceae</taxon>
        <taxon>Exophiala</taxon>
    </lineage>
</organism>
<accession>A0A0D1XNC3</accession>
<evidence type="ECO:0000313" key="1">
    <source>
        <dbReference type="EMBL" id="KIV89616.1"/>
    </source>
</evidence>
<dbReference type="EMBL" id="KN847524">
    <property type="protein sequence ID" value="KIV89616.1"/>
    <property type="molecule type" value="Genomic_DNA"/>
</dbReference>
<dbReference type="PANTHER" id="PTHR33099:SF7">
    <property type="entry name" value="MYND-TYPE DOMAIN-CONTAINING PROTEIN"/>
    <property type="match status" value="1"/>
</dbReference>
<name>A0A0D1XNC3_EXOME</name>
<proteinExistence type="predicted"/>
<dbReference type="AlphaFoldDB" id="A0A0D1XNC3"/>
<dbReference type="PANTHER" id="PTHR33099">
    <property type="entry name" value="FE2OG DIOXYGENASE DOMAIN-CONTAINING PROTEIN"/>
    <property type="match status" value="1"/>
</dbReference>
<protein>
    <submittedName>
        <fullName evidence="1">Uncharacterized protein</fullName>
    </submittedName>
</protein>
<dbReference type="VEuPathDB" id="FungiDB:PV10_07002"/>
<keyword evidence="2" id="KW-1185">Reference proteome</keyword>
<dbReference type="OrthoDB" id="4157600at2759"/>
<dbReference type="GeneID" id="27324847"/>
<dbReference type="OMA" id="AMETIFH"/>
<dbReference type="HOGENOM" id="CLU_007520_1_0_1"/>
<sequence>MSSEQDVSQKEDSSECLRSRILGCLDGIHGAGSFATSDHNAEHVHPGLVVKNVGLIRLPLSPEDAKALIRVSRQAPAGEGGETLVDETVTKTWEIDAEELSFENEDWTNWLDRVLEYVSEDLGIPDDAGRIQAELDKLLVYEESAFFKHHKDTEKTNNAFGTLVICLPSEHVGGGVRLIHGDEERVLESDKWSSYGVSYLAWYNDVSHEVLPIQSGYRCVLTYNLINTVIECHPSASARGIEQSKIERMLVDWHAMQDKEPFMCYALQHRYLSDNLQLDSLKGDDHYRCSQLDRACQSNGRFCIFLSRLELTDSVIDDGSDKQAVEGDGLRLNGVFTLQGLKLQDSFLISHSHLAQRNLYEARDCDDVQRRTYETYDHTSEDLVNSAEIQQVYHDVVAVIVSRDHMTEFLLTDHDSPGGYSFFLKRLFAGLTDQNGDECQLFREMIIQTCQNHIKMCSKTGTSRWYGWDHFLRLTAIACLRIENPVAAKAAFQAMETIFHTSTFQDLGGLGFEKTRELATEAFSCIPSLHLVGRGMRAFRFGIASAVQPDAIETSEDAVCQWAVGIICKALDSIRVVSSKDARAVVQIMVTYKDERVCKSMAAFVDRFLKKVVFANTLVAEVLWYARQAQKPDFVVEYLLPPILNRAASFFRLERFSIWSSNRFPSERDPFSLLPKKDESGRIGASVVASLYRQLASHDLDKAGQLLEKIGNDTTSIYQGNLDDFIIPLLVEMIDITEHQPYEASLFYAKAISTYTERMVKKEPPKPQNWSLWEDFKICIRPECPHCDVRSPVRHFLSDPNQKDKAFAIPEDQCYDFKLHLPNYYKISKWRSGKDYGIRVTKTLGRWEEKHKKWQSKADHVQSALRSLPETPLRKCLGDDKYQSLMDLQIVKIPTKDIIKYSPNSA</sequence>
<dbReference type="RefSeq" id="XP_016221190.1">
    <property type="nucleotide sequence ID" value="XM_016371858.1"/>
</dbReference>
<reference evidence="1 2" key="1">
    <citation type="submission" date="2015-01" db="EMBL/GenBank/DDBJ databases">
        <title>The Genome Sequence of Exophiala mesophila CBS40295.</title>
        <authorList>
            <consortium name="The Broad Institute Genomics Platform"/>
            <person name="Cuomo C."/>
            <person name="de Hoog S."/>
            <person name="Gorbushina A."/>
            <person name="Stielow B."/>
            <person name="Teixiera M."/>
            <person name="Abouelleil A."/>
            <person name="Chapman S.B."/>
            <person name="Priest M."/>
            <person name="Young S.K."/>
            <person name="Wortman J."/>
            <person name="Nusbaum C."/>
            <person name="Birren B."/>
        </authorList>
    </citation>
    <scope>NUCLEOTIDE SEQUENCE [LARGE SCALE GENOMIC DNA]</scope>
    <source>
        <strain evidence="1 2">CBS 40295</strain>
    </source>
</reference>
<dbReference type="Proteomes" id="UP000054302">
    <property type="component" value="Unassembled WGS sequence"/>
</dbReference>